<gene>
    <name evidence="3" type="ORF">SAMN02799615_01994</name>
</gene>
<evidence type="ECO:0000313" key="4">
    <source>
        <dbReference type="Proteomes" id="UP000199477"/>
    </source>
</evidence>
<dbReference type="PANTHER" id="PTHR30336">
    <property type="entry name" value="INNER MEMBRANE PROTEIN, PROBABLE PERMEASE"/>
    <property type="match status" value="1"/>
</dbReference>
<dbReference type="PANTHER" id="PTHR30336:SF20">
    <property type="entry name" value="DUF218 DOMAIN-CONTAINING PROTEIN"/>
    <property type="match status" value="1"/>
</dbReference>
<evidence type="ECO:0000259" key="2">
    <source>
        <dbReference type="Pfam" id="PF02698"/>
    </source>
</evidence>
<keyword evidence="1" id="KW-0472">Membrane</keyword>
<name>A0A1I2ELS6_9GAMM</name>
<dbReference type="STRING" id="500610.SAMN02799615_01994"/>
<reference evidence="4" key="1">
    <citation type="submission" date="2016-10" db="EMBL/GenBank/DDBJ databases">
        <authorList>
            <person name="Varghese N."/>
            <person name="Submissions S."/>
        </authorList>
    </citation>
    <scope>NUCLEOTIDE SEQUENCE [LARGE SCALE GENOMIC DNA]</scope>
    <source>
        <strain evidence="4">UNC178MFTsu3.1</strain>
    </source>
</reference>
<proteinExistence type="predicted"/>
<dbReference type="Pfam" id="PF02698">
    <property type="entry name" value="DUF218"/>
    <property type="match status" value="1"/>
</dbReference>
<dbReference type="EMBL" id="FONH01000005">
    <property type="protein sequence ID" value="SFE93398.1"/>
    <property type="molecule type" value="Genomic_DNA"/>
</dbReference>
<keyword evidence="1" id="KW-1133">Transmembrane helix</keyword>
<protein>
    <submittedName>
        <fullName evidence="3">Protein SanA, affects membrane permeability for vancomycin</fullName>
    </submittedName>
</protein>
<dbReference type="AlphaFoldDB" id="A0A1I2ELS6"/>
<dbReference type="InterPro" id="IPR051599">
    <property type="entry name" value="Cell_Envelope_Assoc"/>
</dbReference>
<dbReference type="InterPro" id="IPR003848">
    <property type="entry name" value="DUF218"/>
</dbReference>
<dbReference type="CDD" id="cd06259">
    <property type="entry name" value="YdcF-like"/>
    <property type="match status" value="1"/>
</dbReference>
<feature type="transmembrane region" description="Helical" evidence="1">
    <location>
        <begin position="21"/>
        <end position="48"/>
    </location>
</feature>
<accession>A0A1I2ELS6</accession>
<keyword evidence="4" id="KW-1185">Reference proteome</keyword>
<dbReference type="RefSeq" id="WP_026635383.1">
    <property type="nucleotide sequence ID" value="NZ_FONH01000005.1"/>
</dbReference>
<dbReference type="GO" id="GO:0005886">
    <property type="term" value="C:plasma membrane"/>
    <property type="evidence" value="ECO:0007669"/>
    <property type="project" value="TreeGrafter"/>
</dbReference>
<dbReference type="Proteomes" id="UP000199477">
    <property type="component" value="Unassembled WGS sequence"/>
</dbReference>
<keyword evidence="1" id="KW-0812">Transmembrane</keyword>
<sequence length="236" mass="26331">MSSILAPLKRGPWRHARRRDLLHVAVVVGVAMVLSLGLVWVGYLVFVWRVAARSALAPPDRRDVLVFGRKLAGDRPERDYQQRLARALALAQAGQVERMLLLGGCSGGRISEAEAGLAWLRAHGLPAGLAPRLEQASTDSLDNLRHARSLLRHEEHTEALPPVALVTSRYHLPRCLLLARWLGFAASVPVAAEERLRLDRRIALRLLAEAAYVMWIDLGLRWARRIGAARLLMRVR</sequence>
<feature type="domain" description="DUF218" evidence="2">
    <location>
        <begin position="64"/>
        <end position="197"/>
    </location>
</feature>
<organism evidence="3 4">
    <name type="scientific">Dyella marensis</name>
    <dbReference type="NCBI Taxonomy" id="500610"/>
    <lineage>
        <taxon>Bacteria</taxon>
        <taxon>Pseudomonadati</taxon>
        <taxon>Pseudomonadota</taxon>
        <taxon>Gammaproteobacteria</taxon>
        <taxon>Lysobacterales</taxon>
        <taxon>Rhodanobacteraceae</taxon>
        <taxon>Dyella</taxon>
    </lineage>
</organism>
<evidence type="ECO:0000313" key="3">
    <source>
        <dbReference type="EMBL" id="SFE93398.1"/>
    </source>
</evidence>
<evidence type="ECO:0000256" key="1">
    <source>
        <dbReference type="SAM" id="Phobius"/>
    </source>
</evidence>